<gene>
    <name evidence="3" type="ORF">CONPUDRAFT_31984</name>
</gene>
<sequence length="52" mass="5890">FPLLFCVALDILLVQVPSVPCERIFSSSKDTTTVQHNSLNQMLIEILQVLKF</sequence>
<dbReference type="GO" id="GO:0046983">
    <property type="term" value="F:protein dimerization activity"/>
    <property type="evidence" value="ECO:0007669"/>
    <property type="project" value="InterPro"/>
</dbReference>
<feature type="domain" description="HAT C-terminal dimerisation" evidence="2">
    <location>
        <begin position="1"/>
        <end position="49"/>
    </location>
</feature>
<organism evidence="3 4">
    <name type="scientific">Coniophora puteana (strain RWD-64-598)</name>
    <name type="common">Brown rot fungus</name>
    <dbReference type="NCBI Taxonomy" id="741705"/>
    <lineage>
        <taxon>Eukaryota</taxon>
        <taxon>Fungi</taxon>
        <taxon>Dikarya</taxon>
        <taxon>Basidiomycota</taxon>
        <taxon>Agaricomycotina</taxon>
        <taxon>Agaricomycetes</taxon>
        <taxon>Agaricomycetidae</taxon>
        <taxon>Boletales</taxon>
        <taxon>Coniophorineae</taxon>
        <taxon>Coniophoraceae</taxon>
        <taxon>Coniophora</taxon>
    </lineage>
</organism>
<dbReference type="GeneID" id="19206721"/>
<protein>
    <recommendedName>
        <fullName evidence="2">HAT C-terminal dimerisation domain-containing protein</fullName>
    </recommendedName>
</protein>
<evidence type="ECO:0000313" key="3">
    <source>
        <dbReference type="EMBL" id="EIW74091.1"/>
    </source>
</evidence>
<reference evidence="4" key="1">
    <citation type="journal article" date="2012" name="Science">
        <title>The Paleozoic origin of enzymatic lignin decomposition reconstructed from 31 fungal genomes.</title>
        <authorList>
            <person name="Floudas D."/>
            <person name="Binder M."/>
            <person name="Riley R."/>
            <person name="Barry K."/>
            <person name="Blanchette R.A."/>
            <person name="Henrissat B."/>
            <person name="Martinez A.T."/>
            <person name="Otillar R."/>
            <person name="Spatafora J.W."/>
            <person name="Yadav J.S."/>
            <person name="Aerts A."/>
            <person name="Benoit I."/>
            <person name="Boyd A."/>
            <person name="Carlson A."/>
            <person name="Copeland A."/>
            <person name="Coutinho P.M."/>
            <person name="de Vries R.P."/>
            <person name="Ferreira P."/>
            <person name="Findley K."/>
            <person name="Foster B."/>
            <person name="Gaskell J."/>
            <person name="Glotzer D."/>
            <person name="Gorecki P."/>
            <person name="Heitman J."/>
            <person name="Hesse C."/>
            <person name="Hori C."/>
            <person name="Igarashi K."/>
            <person name="Jurgens J.A."/>
            <person name="Kallen N."/>
            <person name="Kersten P."/>
            <person name="Kohler A."/>
            <person name="Kuees U."/>
            <person name="Kumar T.K.A."/>
            <person name="Kuo A."/>
            <person name="LaButti K."/>
            <person name="Larrondo L.F."/>
            <person name="Lindquist E."/>
            <person name="Ling A."/>
            <person name="Lombard V."/>
            <person name="Lucas S."/>
            <person name="Lundell T."/>
            <person name="Martin R."/>
            <person name="McLaughlin D.J."/>
            <person name="Morgenstern I."/>
            <person name="Morin E."/>
            <person name="Murat C."/>
            <person name="Nagy L.G."/>
            <person name="Nolan M."/>
            <person name="Ohm R.A."/>
            <person name="Patyshakuliyeva A."/>
            <person name="Rokas A."/>
            <person name="Ruiz-Duenas F.J."/>
            <person name="Sabat G."/>
            <person name="Salamov A."/>
            <person name="Samejima M."/>
            <person name="Schmutz J."/>
            <person name="Slot J.C."/>
            <person name="St John F."/>
            <person name="Stenlid J."/>
            <person name="Sun H."/>
            <person name="Sun S."/>
            <person name="Syed K."/>
            <person name="Tsang A."/>
            <person name="Wiebenga A."/>
            <person name="Young D."/>
            <person name="Pisabarro A."/>
            <person name="Eastwood D.C."/>
            <person name="Martin F."/>
            <person name="Cullen D."/>
            <person name="Grigoriev I.V."/>
            <person name="Hibbett D.S."/>
        </authorList>
    </citation>
    <scope>NUCLEOTIDE SEQUENCE [LARGE SCALE GENOMIC DNA]</scope>
    <source>
        <strain evidence="4">RWD-64-598 SS2</strain>
    </source>
</reference>
<feature type="non-terminal residue" evidence="3">
    <location>
        <position position="1"/>
    </location>
</feature>
<dbReference type="AlphaFoldDB" id="R7SD40"/>
<dbReference type="OMA" id="QHNSLNQ"/>
<dbReference type="KEGG" id="cput:CONPUDRAFT_31984"/>
<feature type="chain" id="PRO_5004444039" description="HAT C-terminal dimerisation domain-containing protein" evidence="1">
    <location>
        <begin position="22"/>
        <end position="52"/>
    </location>
</feature>
<keyword evidence="1" id="KW-0732">Signal</keyword>
<feature type="signal peptide" evidence="1">
    <location>
        <begin position="1"/>
        <end position="21"/>
    </location>
</feature>
<evidence type="ECO:0000259" key="2">
    <source>
        <dbReference type="Pfam" id="PF05699"/>
    </source>
</evidence>
<evidence type="ECO:0000256" key="1">
    <source>
        <dbReference type="SAM" id="SignalP"/>
    </source>
</evidence>
<dbReference type="Pfam" id="PF05699">
    <property type="entry name" value="Dimer_Tnp_hAT"/>
    <property type="match status" value="1"/>
</dbReference>
<name>R7SD40_CONPW</name>
<dbReference type="InterPro" id="IPR012337">
    <property type="entry name" value="RNaseH-like_sf"/>
</dbReference>
<feature type="non-terminal residue" evidence="3">
    <location>
        <position position="52"/>
    </location>
</feature>
<dbReference type="Proteomes" id="UP000053558">
    <property type="component" value="Unassembled WGS sequence"/>
</dbReference>
<dbReference type="EMBL" id="JH711594">
    <property type="protein sequence ID" value="EIW74091.1"/>
    <property type="molecule type" value="Genomic_DNA"/>
</dbReference>
<proteinExistence type="predicted"/>
<evidence type="ECO:0000313" key="4">
    <source>
        <dbReference type="Proteomes" id="UP000053558"/>
    </source>
</evidence>
<dbReference type="RefSeq" id="XP_007775666.1">
    <property type="nucleotide sequence ID" value="XM_007777476.1"/>
</dbReference>
<dbReference type="OrthoDB" id="3270175at2759"/>
<accession>R7SD40</accession>
<dbReference type="SUPFAM" id="SSF53098">
    <property type="entry name" value="Ribonuclease H-like"/>
    <property type="match status" value="1"/>
</dbReference>
<dbReference type="InterPro" id="IPR008906">
    <property type="entry name" value="HATC_C_dom"/>
</dbReference>
<keyword evidence="4" id="KW-1185">Reference proteome</keyword>